<feature type="region of interest" description="Disordered" evidence="1">
    <location>
        <begin position="151"/>
        <end position="184"/>
    </location>
</feature>
<sequence length="184" mass="20364">MSEELDDIGRETAAMMKTALQLATLVALRTRERGQKEAEARVKVTEARIKEARELQIREARDAKAKDPRNLELARMVEKSVPAQGISLEKDRFSAQAEASRMAATASAQSKPLVRYDSQERRMAIAAHLARIGIAPELAAVRMLIEVGQGQPPEEAVRIRDEAARAAGARGREQDARGLERVRQ</sequence>
<protein>
    <submittedName>
        <fullName evidence="2">Uncharacterized protein</fullName>
    </submittedName>
</protein>
<reference evidence="2" key="1">
    <citation type="submission" date="2022-10" db="EMBL/GenBank/DDBJ databases">
        <title>The complete genomes of actinobacterial strains from the NBC collection.</title>
        <authorList>
            <person name="Joergensen T.S."/>
            <person name="Alvarez Arevalo M."/>
            <person name="Sterndorff E.B."/>
            <person name="Faurdal D."/>
            <person name="Vuksanovic O."/>
            <person name="Mourched A.-S."/>
            <person name="Charusanti P."/>
            <person name="Shaw S."/>
            <person name="Blin K."/>
            <person name="Weber T."/>
        </authorList>
    </citation>
    <scope>NUCLEOTIDE SEQUENCE</scope>
    <source>
        <strain evidence="2">NBC_01482</strain>
    </source>
</reference>
<keyword evidence="3" id="KW-1185">Reference proteome</keyword>
<gene>
    <name evidence="2" type="ORF">OG563_02170</name>
</gene>
<evidence type="ECO:0000313" key="2">
    <source>
        <dbReference type="EMBL" id="WUV47082.1"/>
    </source>
</evidence>
<accession>A0ABZ1YUY8</accession>
<evidence type="ECO:0000256" key="1">
    <source>
        <dbReference type="SAM" id="MobiDB-lite"/>
    </source>
</evidence>
<proteinExistence type="predicted"/>
<feature type="compositionally biased region" description="Basic and acidic residues" evidence="1">
    <location>
        <begin position="155"/>
        <end position="184"/>
    </location>
</feature>
<dbReference type="Proteomes" id="UP001432062">
    <property type="component" value="Chromosome"/>
</dbReference>
<name>A0ABZ1YUY8_9NOCA</name>
<organism evidence="2 3">
    <name type="scientific">Nocardia vinacea</name>
    <dbReference type="NCBI Taxonomy" id="96468"/>
    <lineage>
        <taxon>Bacteria</taxon>
        <taxon>Bacillati</taxon>
        <taxon>Actinomycetota</taxon>
        <taxon>Actinomycetes</taxon>
        <taxon>Mycobacteriales</taxon>
        <taxon>Nocardiaceae</taxon>
        <taxon>Nocardia</taxon>
    </lineage>
</organism>
<evidence type="ECO:0000313" key="3">
    <source>
        <dbReference type="Proteomes" id="UP001432062"/>
    </source>
</evidence>
<dbReference type="RefSeq" id="WP_327099979.1">
    <property type="nucleotide sequence ID" value="NZ_CP109149.1"/>
</dbReference>
<dbReference type="EMBL" id="CP109441">
    <property type="protein sequence ID" value="WUV47082.1"/>
    <property type="molecule type" value="Genomic_DNA"/>
</dbReference>